<proteinExistence type="predicted"/>
<accession>R2R6D2</accession>
<dbReference type="InterPro" id="IPR019650">
    <property type="entry name" value="DUF2513"/>
</dbReference>
<protein>
    <recommendedName>
        <fullName evidence="5">DUF2513 domain-containing protein</fullName>
    </recommendedName>
</protein>
<dbReference type="AlphaFoldDB" id="R2R6D2"/>
<evidence type="ECO:0000313" key="1">
    <source>
        <dbReference type="EMBL" id="EOH76211.1"/>
    </source>
</evidence>
<dbReference type="PATRIC" id="fig|1158602.3.peg.3059"/>
<comment type="caution">
    <text evidence="1">The sequence shown here is derived from an EMBL/GenBank/DDBJ whole genome shotgun (WGS) entry which is preliminary data.</text>
</comment>
<dbReference type="eggNOG" id="ENOG50331M4">
    <property type="taxonomic scope" value="Bacteria"/>
</dbReference>
<dbReference type="HOGENOM" id="CLU_139712_0_1_9"/>
<dbReference type="RefSeq" id="WP_010746260.1">
    <property type="nucleotide sequence ID" value="NZ_ASWF01000003.1"/>
</dbReference>
<evidence type="ECO:0000313" key="2">
    <source>
        <dbReference type="EMBL" id="EOT76178.1"/>
    </source>
</evidence>
<dbReference type="Pfam" id="PF10711">
    <property type="entry name" value="DUF2513"/>
    <property type="match status" value="1"/>
</dbReference>
<name>R2R6D2_9ENTE</name>
<evidence type="ECO:0000313" key="3">
    <source>
        <dbReference type="Proteomes" id="UP000013877"/>
    </source>
</evidence>
<dbReference type="EMBL" id="ASWF01000003">
    <property type="protein sequence ID" value="EOT76178.1"/>
    <property type="molecule type" value="Genomic_DNA"/>
</dbReference>
<dbReference type="OrthoDB" id="6960201at2"/>
<keyword evidence="4" id="KW-1185">Reference proteome</keyword>
<reference evidence="2 4" key="2">
    <citation type="submission" date="2013-03" db="EMBL/GenBank/DDBJ databases">
        <title>The Genome Sequence of Enterococcus raffinosus ATCC_49464 (PacBio/Illumina hybrid assembly).</title>
        <authorList>
            <consortium name="The Broad Institute Genomics Platform"/>
            <consortium name="The Broad Institute Genome Sequencing Center for Infectious Disease"/>
            <person name="Earl A."/>
            <person name="Russ C."/>
            <person name="Gilmore M."/>
            <person name="Surin D."/>
            <person name="Walker B."/>
            <person name="Young S."/>
            <person name="Zeng Q."/>
            <person name="Gargeya S."/>
            <person name="Fitzgerald M."/>
            <person name="Haas B."/>
            <person name="Abouelleil A."/>
            <person name="Allen A.W."/>
            <person name="Alvarado L."/>
            <person name="Arachchi H.M."/>
            <person name="Berlin A.M."/>
            <person name="Chapman S.B."/>
            <person name="Gainer-Dewar J."/>
            <person name="Goldberg J."/>
            <person name="Griggs A."/>
            <person name="Gujja S."/>
            <person name="Hansen M."/>
            <person name="Howarth C."/>
            <person name="Imamovic A."/>
            <person name="Ireland A."/>
            <person name="Larimer J."/>
            <person name="McCowan C."/>
            <person name="Murphy C."/>
            <person name="Pearson M."/>
            <person name="Poon T.W."/>
            <person name="Priest M."/>
            <person name="Roberts A."/>
            <person name="Saif S."/>
            <person name="Shea T."/>
            <person name="Sisk P."/>
            <person name="Sykes S."/>
            <person name="Wortman J."/>
            <person name="Nusbaum C."/>
            <person name="Birren B."/>
        </authorList>
    </citation>
    <scope>NUCLEOTIDE SEQUENCE [LARGE SCALE GENOMIC DNA]</scope>
    <source>
        <strain evidence="2 4">ATCC 49464</strain>
    </source>
</reference>
<evidence type="ECO:0000313" key="4">
    <source>
        <dbReference type="Proteomes" id="UP000014158"/>
    </source>
</evidence>
<gene>
    <name evidence="2" type="ORF">I590_03003</name>
    <name evidence="1" type="ORF">UAK_03060</name>
</gene>
<dbReference type="EMBL" id="AJAL01000015">
    <property type="protein sequence ID" value="EOH76211.1"/>
    <property type="molecule type" value="Genomic_DNA"/>
</dbReference>
<organism evidence="1 3">
    <name type="scientific">Enterococcus raffinosus ATCC 49464</name>
    <dbReference type="NCBI Taxonomy" id="1158602"/>
    <lineage>
        <taxon>Bacteria</taxon>
        <taxon>Bacillati</taxon>
        <taxon>Bacillota</taxon>
        <taxon>Bacilli</taxon>
        <taxon>Lactobacillales</taxon>
        <taxon>Enterococcaceae</taxon>
        <taxon>Enterococcus</taxon>
    </lineage>
</organism>
<dbReference type="Proteomes" id="UP000014158">
    <property type="component" value="Unassembled WGS sequence"/>
</dbReference>
<reference evidence="1 3" key="1">
    <citation type="submission" date="2013-02" db="EMBL/GenBank/DDBJ databases">
        <title>The Genome Sequence of Enterococcus raffinosus ATCC_49464.</title>
        <authorList>
            <consortium name="The Broad Institute Genome Sequencing Platform"/>
            <consortium name="The Broad Institute Genome Sequencing Center for Infectious Disease"/>
            <person name="Earl A.M."/>
            <person name="Gilmore M.S."/>
            <person name="Lebreton F."/>
            <person name="Walker B."/>
            <person name="Young S.K."/>
            <person name="Zeng Q."/>
            <person name="Gargeya S."/>
            <person name="Fitzgerald M."/>
            <person name="Haas B."/>
            <person name="Abouelleil A."/>
            <person name="Alvarado L."/>
            <person name="Arachchi H.M."/>
            <person name="Berlin A.M."/>
            <person name="Chapman S.B."/>
            <person name="Dewar J."/>
            <person name="Goldberg J."/>
            <person name="Griggs A."/>
            <person name="Gujja S."/>
            <person name="Hansen M."/>
            <person name="Howarth C."/>
            <person name="Imamovic A."/>
            <person name="Larimer J."/>
            <person name="McCowan C."/>
            <person name="Murphy C."/>
            <person name="Neiman D."/>
            <person name="Pearson M."/>
            <person name="Priest M."/>
            <person name="Roberts A."/>
            <person name="Saif S."/>
            <person name="Shea T."/>
            <person name="Sisk P."/>
            <person name="Sykes S."/>
            <person name="Wortman J."/>
            <person name="Nusbaum C."/>
            <person name="Birren B."/>
        </authorList>
    </citation>
    <scope>NUCLEOTIDE SEQUENCE [LARGE SCALE GENOMIC DNA]</scope>
    <source>
        <strain evidence="1 3">ATCC 49464</strain>
    </source>
</reference>
<evidence type="ECO:0008006" key="5">
    <source>
        <dbReference type="Google" id="ProtNLM"/>
    </source>
</evidence>
<dbReference type="Proteomes" id="UP000013877">
    <property type="component" value="Unassembled WGS sequence"/>
</dbReference>
<sequence length="134" mass="15420">MKLNQNCIRDILLELEDELGFDLHISKYDLDELKSYKKYGEDEFLYTISKLSEAGYINESHQAGGDTMYYQLMIHSITWEGHKFLDTIRDNQVWAVTKKVASKFSSVSVNMISTIASTVITNLIENQMRQSGLI</sequence>